<protein>
    <recommendedName>
        <fullName evidence="4">Heterokaryon incompatibility domain-containing protein</fullName>
    </recommendedName>
</protein>
<evidence type="ECO:0000313" key="3">
    <source>
        <dbReference type="Proteomes" id="UP000053820"/>
    </source>
</evidence>
<feature type="transmembrane region" description="Helical" evidence="1">
    <location>
        <begin position="586"/>
        <end position="607"/>
    </location>
</feature>
<evidence type="ECO:0000313" key="2">
    <source>
        <dbReference type="EMBL" id="KIJ62661.1"/>
    </source>
</evidence>
<keyword evidence="1" id="KW-0472">Membrane</keyword>
<keyword evidence="1" id="KW-1133">Transmembrane helix</keyword>
<dbReference type="AlphaFoldDB" id="A0A0C9WD29"/>
<keyword evidence="1" id="KW-0812">Transmembrane</keyword>
<gene>
    <name evidence="2" type="ORF">HYDPIDRAFT_157531</name>
</gene>
<sequence>MAAIIIGAGQDGVLCVPKLVRAQNGQLSMNVTKFSSGLRVAQQAFNPPCSSCDYKGRLICVFSPSPTRFPPRVVPSSKVMSGIPYSRQPTEQQHCCFDSQLRPKKHGPEQRYMSASTGQCRRLRVQAVNPAAQTNEVKISDGSRRSSKLAIWLIRCLPKSAAEILPWIGNFIWFTFLLIWPFGAPVYTGFYHAYHMRYWGQLWAARSPREYSTRVKELAGHGMPLPAGKTVTTRSITHALRPRRLAIHGEKGWYITDNENDIITHPYIAISYRQNHVFERGKDDEGRRREQQQKDRFMAMVRATTLACGYHAYWLDLECLGDTPEDKNLDLYRMADIYRGASFTLITLKESDDPHGIDSWKGWGGRVWTMPEALLSSNLRFKIGFHGPVTPISLHDLANRAYERHDQETAIINAYSGIDPLERLERLTLLKAAIWRRGSASLPQNPEKQPQPAAEAVPQELAKQVGFAYPAEKVYALMGFFEHRIMPNPLETELQALARLSMANDNDRIAERMVSMLPDRIPRTACWYADDDVYQSNLWDIEPEIQVAGVTKNGALILDGCRAAAIRWKDFPDVAFQTTYSFRRSFAGTLPYVFWEVLLAGIAVVNFNPPGGALLIVVGILLMLSAPYLVAYANSGRVLFAEPWFIGVKGVLTVEQVSQRLYGGAMSSFPRMSYTASGSPFALAADGTIREGDPSQFTQAADARYNGHIYTLIDTLSGTLYYFIASRPPTVCLFTGREGGLGRFVLCSESCTINELHKETVIRMPSYISRAMLLCDWVALGGVDEEDKDSVDQ</sequence>
<dbReference type="EMBL" id="KN839854">
    <property type="protein sequence ID" value="KIJ62661.1"/>
    <property type="molecule type" value="Genomic_DNA"/>
</dbReference>
<evidence type="ECO:0008006" key="4">
    <source>
        <dbReference type="Google" id="ProtNLM"/>
    </source>
</evidence>
<dbReference type="Proteomes" id="UP000053820">
    <property type="component" value="Unassembled WGS sequence"/>
</dbReference>
<dbReference type="OrthoDB" id="2624308at2759"/>
<dbReference type="HOGENOM" id="CLU_021263_0_0_1"/>
<feature type="transmembrane region" description="Helical" evidence="1">
    <location>
        <begin position="164"/>
        <end position="187"/>
    </location>
</feature>
<proteinExistence type="predicted"/>
<name>A0A0C9WD29_9AGAM</name>
<feature type="transmembrane region" description="Helical" evidence="1">
    <location>
        <begin position="613"/>
        <end position="633"/>
    </location>
</feature>
<reference evidence="2 3" key="1">
    <citation type="submission" date="2014-04" db="EMBL/GenBank/DDBJ databases">
        <title>Evolutionary Origins and Diversification of the Mycorrhizal Mutualists.</title>
        <authorList>
            <consortium name="DOE Joint Genome Institute"/>
            <consortium name="Mycorrhizal Genomics Consortium"/>
            <person name="Kohler A."/>
            <person name="Kuo A."/>
            <person name="Nagy L.G."/>
            <person name="Floudas D."/>
            <person name="Copeland A."/>
            <person name="Barry K.W."/>
            <person name="Cichocki N."/>
            <person name="Veneault-Fourrey C."/>
            <person name="LaButti K."/>
            <person name="Lindquist E.A."/>
            <person name="Lipzen A."/>
            <person name="Lundell T."/>
            <person name="Morin E."/>
            <person name="Murat C."/>
            <person name="Riley R."/>
            <person name="Ohm R."/>
            <person name="Sun H."/>
            <person name="Tunlid A."/>
            <person name="Henrissat B."/>
            <person name="Grigoriev I.V."/>
            <person name="Hibbett D.S."/>
            <person name="Martin F."/>
        </authorList>
    </citation>
    <scope>NUCLEOTIDE SEQUENCE [LARGE SCALE GENOMIC DNA]</scope>
    <source>
        <strain evidence="2 3">MD-312</strain>
    </source>
</reference>
<evidence type="ECO:0000256" key="1">
    <source>
        <dbReference type="SAM" id="Phobius"/>
    </source>
</evidence>
<accession>A0A0C9WD29</accession>
<keyword evidence="3" id="KW-1185">Reference proteome</keyword>
<organism evidence="2 3">
    <name type="scientific">Hydnomerulius pinastri MD-312</name>
    <dbReference type="NCBI Taxonomy" id="994086"/>
    <lineage>
        <taxon>Eukaryota</taxon>
        <taxon>Fungi</taxon>
        <taxon>Dikarya</taxon>
        <taxon>Basidiomycota</taxon>
        <taxon>Agaricomycotina</taxon>
        <taxon>Agaricomycetes</taxon>
        <taxon>Agaricomycetidae</taxon>
        <taxon>Boletales</taxon>
        <taxon>Boletales incertae sedis</taxon>
        <taxon>Leucogyrophana</taxon>
    </lineage>
</organism>